<dbReference type="OrthoDB" id="415532at2759"/>
<dbReference type="PANTHER" id="PTHR33119">
    <property type="entry name" value="IFI3P"/>
    <property type="match status" value="1"/>
</dbReference>
<feature type="domain" description="DUF4246" evidence="2">
    <location>
        <begin position="98"/>
        <end position="166"/>
    </location>
</feature>
<feature type="compositionally biased region" description="Basic and acidic residues" evidence="1">
    <location>
        <begin position="155"/>
        <end position="170"/>
    </location>
</feature>
<dbReference type="InterPro" id="IPR025340">
    <property type="entry name" value="DUF4246"/>
</dbReference>
<feature type="domain" description="DUF4246" evidence="3">
    <location>
        <begin position="11"/>
        <end position="87"/>
    </location>
</feature>
<gene>
    <name evidence="4" type="ORF">BDV40DRAFT_287038</name>
</gene>
<keyword evidence="5" id="KW-1185">Reference proteome</keyword>
<dbReference type="InterPro" id="IPR049207">
    <property type="entry name" value="DUF4246_N"/>
</dbReference>
<feature type="domain" description="DUF4246" evidence="2">
    <location>
        <begin position="169"/>
        <end position="417"/>
    </location>
</feature>
<evidence type="ECO:0000313" key="5">
    <source>
        <dbReference type="Proteomes" id="UP000326950"/>
    </source>
</evidence>
<dbReference type="AlphaFoldDB" id="A0A5N6V049"/>
<dbReference type="InterPro" id="IPR049192">
    <property type="entry name" value="DUF4246_C"/>
</dbReference>
<dbReference type="EMBL" id="ML738609">
    <property type="protein sequence ID" value="KAE8164286.1"/>
    <property type="molecule type" value="Genomic_DNA"/>
</dbReference>
<protein>
    <submittedName>
        <fullName evidence="4">Uncharacterized protein</fullName>
    </submittedName>
</protein>
<proteinExistence type="predicted"/>
<dbReference type="Proteomes" id="UP000326950">
    <property type="component" value="Unassembled WGS sequence"/>
</dbReference>
<dbReference type="Pfam" id="PF14033">
    <property type="entry name" value="DUF4246"/>
    <property type="match status" value="2"/>
</dbReference>
<accession>A0A5N6V049</accession>
<sequence>MALLRDPYLQMPGFNLALNVSSTTMTWYGRDSFPTALVASHFDSCTLEFVTVHRDIVVMRVMNSITDKWEWDQKVFNENITSKWYQEITHSGLDMTPKMMAWVIKELQWKAGILSETGYVRIFDVGVLKSDTAISKSLQQALKEQIRPLDNISENQKDYHPRSDQSEHGTGELLPVPPDEEYMFIRSCQWLPCDVELTESGCRIASYINNLHPIITTTIPLWEKSLASRHSDEDGIKYTKVEYGEHIQPEPIPPWGGAEEDAYYELTEAWEASRSIILPEPGELQNIVKLANIELTPENPKYEGGSWHIEGQLNERIAASTIYYYDSENITRSTLSFCRHGRSDFRDVWYQQRHEFLQTIYGFGNDTSGYSKTNVTQELGSVTVSSFSLADRSKPGHRKILPLFLVDPHRRIISSVNRDMKPLMTMDEAREARLELMAERSLQSVEGNRNYETGEFNLCEH</sequence>
<organism evidence="4 5">
    <name type="scientific">Aspergillus tamarii</name>
    <dbReference type="NCBI Taxonomy" id="41984"/>
    <lineage>
        <taxon>Eukaryota</taxon>
        <taxon>Fungi</taxon>
        <taxon>Dikarya</taxon>
        <taxon>Ascomycota</taxon>
        <taxon>Pezizomycotina</taxon>
        <taxon>Eurotiomycetes</taxon>
        <taxon>Eurotiomycetidae</taxon>
        <taxon>Eurotiales</taxon>
        <taxon>Aspergillaceae</taxon>
        <taxon>Aspergillus</taxon>
        <taxon>Aspergillus subgen. Circumdati</taxon>
    </lineage>
</organism>
<evidence type="ECO:0000259" key="2">
    <source>
        <dbReference type="Pfam" id="PF14033"/>
    </source>
</evidence>
<evidence type="ECO:0000256" key="1">
    <source>
        <dbReference type="SAM" id="MobiDB-lite"/>
    </source>
</evidence>
<name>A0A5N6V049_ASPTM</name>
<dbReference type="Pfam" id="PF21666">
    <property type="entry name" value="DUF4246_N"/>
    <property type="match status" value="1"/>
</dbReference>
<feature type="region of interest" description="Disordered" evidence="1">
    <location>
        <begin position="153"/>
        <end position="173"/>
    </location>
</feature>
<evidence type="ECO:0000313" key="4">
    <source>
        <dbReference type="EMBL" id="KAE8164286.1"/>
    </source>
</evidence>
<evidence type="ECO:0000259" key="3">
    <source>
        <dbReference type="Pfam" id="PF21666"/>
    </source>
</evidence>
<reference evidence="4 5" key="1">
    <citation type="submission" date="2019-04" db="EMBL/GenBank/DDBJ databases">
        <title>Friends and foes A comparative genomics study of 23 Aspergillus species from section Flavi.</title>
        <authorList>
            <consortium name="DOE Joint Genome Institute"/>
            <person name="Kjaerbolling I."/>
            <person name="Vesth T."/>
            <person name="Frisvad J.C."/>
            <person name="Nybo J.L."/>
            <person name="Theobald S."/>
            <person name="Kildgaard S."/>
            <person name="Isbrandt T."/>
            <person name="Kuo A."/>
            <person name="Sato A."/>
            <person name="Lyhne E.K."/>
            <person name="Kogle M.E."/>
            <person name="Wiebenga A."/>
            <person name="Kun R.S."/>
            <person name="Lubbers R.J."/>
            <person name="Makela M.R."/>
            <person name="Barry K."/>
            <person name="Chovatia M."/>
            <person name="Clum A."/>
            <person name="Daum C."/>
            <person name="Haridas S."/>
            <person name="He G."/>
            <person name="LaButti K."/>
            <person name="Lipzen A."/>
            <person name="Mondo S."/>
            <person name="Riley R."/>
            <person name="Salamov A."/>
            <person name="Simmons B.A."/>
            <person name="Magnuson J.K."/>
            <person name="Henrissat B."/>
            <person name="Mortensen U.H."/>
            <person name="Larsen T.O."/>
            <person name="Devries R.P."/>
            <person name="Grigoriev I.V."/>
            <person name="Machida M."/>
            <person name="Baker S.E."/>
            <person name="Andersen M.R."/>
        </authorList>
    </citation>
    <scope>NUCLEOTIDE SEQUENCE [LARGE SCALE GENOMIC DNA]</scope>
    <source>
        <strain evidence="4 5">CBS 117626</strain>
    </source>
</reference>
<dbReference type="PANTHER" id="PTHR33119:SF1">
    <property type="entry name" value="FE2OG DIOXYGENASE DOMAIN-CONTAINING PROTEIN"/>
    <property type="match status" value="1"/>
</dbReference>